<keyword evidence="1" id="KW-0812">Transmembrane</keyword>
<comment type="caution">
    <text evidence="2">The sequence shown here is derived from an EMBL/GenBank/DDBJ whole genome shotgun (WGS) entry which is preliminary data.</text>
</comment>
<dbReference type="Proteomes" id="UP001642360">
    <property type="component" value="Unassembled WGS sequence"/>
</dbReference>
<sequence>MLLYGNCCWDNILVLCVNDELDASLTHSHTLFLDMVHWLVVLLYCNCCWDNILVMFVDDEFNPSLVYRLVTLDIPITCLWMCCIWLELMVFRWLPGFVLEIFGTC</sequence>
<feature type="transmembrane region" description="Helical" evidence="1">
    <location>
        <begin position="35"/>
        <end position="57"/>
    </location>
</feature>
<keyword evidence="1" id="KW-0472">Membrane</keyword>
<dbReference type="AlphaFoldDB" id="A0ABC8RRK3"/>
<evidence type="ECO:0000256" key="1">
    <source>
        <dbReference type="SAM" id="Phobius"/>
    </source>
</evidence>
<evidence type="ECO:0000313" key="3">
    <source>
        <dbReference type="Proteomes" id="UP001642360"/>
    </source>
</evidence>
<keyword evidence="3" id="KW-1185">Reference proteome</keyword>
<organism evidence="2 3">
    <name type="scientific">Ilex paraguariensis</name>
    <name type="common">yerba mate</name>
    <dbReference type="NCBI Taxonomy" id="185542"/>
    <lineage>
        <taxon>Eukaryota</taxon>
        <taxon>Viridiplantae</taxon>
        <taxon>Streptophyta</taxon>
        <taxon>Embryophyta</taxon>
        <taxon>Tracheophyta</taxon>
        <taxon>Spermatophyta</taxon>
        <taxon>Magnoliopsida</taxon>
        <taxon>eudicotyledons</taxon>
        <taxon>Gunneridae</taxon>
        <taxon>Pentapetalae</taxon>
        <taxon>asterids</taxon>
        <taxon>campanulids</taxon>
        <taxon>Aquifoliales</taxon>
        <taxon>Aquifoliaceae</taxon>
        <taxon>Ilex</taxon>
    </lineage>
</organism>
<proteinExistence type="predicted"/>
<name>A0ABC8RRK3_9AQUA</name>
<protein>
    <submittedName>
        <fullName evidence="2">Uncharacterized protein</fullName>
    </submittedName>
</protein>
<gene>
    <name evidence="2" type="ORF">ILEXP_LOCUS15057</name>
</gene>
<feature type="transmembrane region" description="Helical" evidence="1">
    <location>
        <begin position="69"/>
        <end position="94"/>
    </location>
</feature>
<keyword evidence="1" id="KW-1133">Transmembrane helix</keyword>
<evidence type="ECO:0000313" key="2">
    <source>
        <dbReference type="EMBL" id="CAK9147175.1"/>
    </source>
</evidence>
<accession>A0ABC8RRK3</accession>
<reference evidence="2 3" key="1">
    <citation type="submission" date="2024-02" db="EMBL/GenBank/DDBJ databases">
        <authorList>
            <person name="Vignale AGUSTIN F."/>
            <person name="Sosa J E."/>
            <person name="Modenutti C."/>
        </authorList>
    </citation>
    <scope>NUCLEOTIDE SEQUENCE [LARGE SCALE GENOMIC DNA]</scope>
</reference>
<dbReference type="EMBL" id="CAUOFW020001651">
    <property type="protein sequence ID" value="CAK9147175.1"/>
    <property type="molecule type" value="Genomic_DNA"/>
</dbReference>